<comment type="caution">
    <text evidence="2">The sequence shown here is derived from an EMBL/GenBank/DDBJ whole genome shotgun (WGS) entry which is preliminary data.</text>
</comment>
<feature type="compositionally biased region" description="Basic residues" evidence="1">
    <location>
        <begin position="49"/>
        <end position="59"/>
    </location>
</feature>
<feature type="region of interest" description="Disordered" evidence="1">
    <location>
        <begin position="49"/>
        <end position="70"/>
    </location>
</feature>
<reference evidence="2 3" key="1">
    <citation type="submission" date="2022-03" db="EMBL/GenBank/DDBJ databases">
        <authorList>
            <person name="Macdonald S."/>
            <person name="Ahmed S."/>
            <person name="Newling K."/>
        </authorList>
    </citation>
    <scope>NUCLEOTIDE SEQUENCE [LARGE SCALE GENOMIC DNA]</scope>
</reference>
<gene>
    <name evidence="2" type="ORF">ERUC_LOCUS14115</name>
</gene>
<dbReference type="Proteomes" id="UP001642260">
    <property type="component" value="Unassembled WGS sequence"/>
</dbReference>
<keyword evidence="3" id="KW-1185">Reference proteome</keyword>
<organism evidence="2 3">
    <name type="scientific">Eruca vesicaria subsp. sativa</name>
    <name type="common">Garden rocket</name>
    <name type="synonym">Eruca sativa</name>
    <dbReference type="NCBI Taxonomy" id="29727"/>
    <lineage>
        <taxon>Eukaryota</taxon>
        <taxon>Viridiplantae</taxon>
        <taxon>Streptophyta</taxon>
        <taxon>Embryophyta</taxon>
        <taxon>Tracheophyta</taxon>
        <taxon>Spermatophyta</taxon>
        <taxon>Magnoliopsida</taxon>
        <taxon>eudicotyledons</taxon>
        <taxon>Gunneridae</taxon>
        <taxon>Pentapetalae</taxon>
        <taxon>rosids</taxon>
        <taxon>malvids</taxon>
        <taxon>Brassicales</taxon>
        <taxon>Brassicaceae</taxon>
        <taxon>Brassiceae</taxon>
        <taxon>Eruca</taxon>
    </lineage>
</organism>
<dbReference type="AlphaFoldDB" id="A0ABC8JYW0"/>
<evidence type="ECO:0000313" key="3">
    <source>
        <dbReference type="Proteomes" id="UP001642260"/>
    </source>
</evidence>
<accession>A0ABC8JYW0</accession>
<protein>
    <submittedName>
        <fullName evidence="2">Uncharacterized protein</fullName>
    </submittedName>
</protein>
<proteinExistence type="predicted"/>
<name>A0ABC8JYW0_ERUVS</name>
<evidence type="ECO:0000256" key="1">
    <source>
        <dbReference type="SAM" id="MobiDB-lite"/>
    </source>
</evidence>
<dbReference type="EMBL" id="CAKOAT010131821">
    <property type="protein sequence ID" value="CAH8337098.1"/>
    <property type="molecule type" value="Genomic_DNA"/>
</dbReference>
<sequence>MMEIDGETREMDKKEAASKGCVADAGFIGVNSKTRRSDAASDAAFGRGVRRGVRTRRQTRRSDAASDAATSPPAIFDVASSLLMIDEILLPANIV</sequence>
<evidence type="ECO:0000313" key="2">
    <source>
        <dbReference type="EMBL" id="CAH8337098.1"/>
    </source>
</evidence>